<dbReference type="Gene3D" id="2.60.200.20">
    <property type="match status" value="2"/>
</dbReference>
<feature type="transmembrane region" description="Helical" evidence="1">
    <location>
        <begin position="284"/>
        <end position="305"/>
    </location>
</feature>
<dbReference type="KEGG" id="xba:C7S18_10910"/>
<dbReference type="Pfam" id="PF00498">
    <property type="entry name" value="FHA"/>
    <property type="match status" value="2"/>
</dbReference>
<keyword evidence="1" id="KW-1133">Transmembrane helix</keyword>
<reference evidence="3 4" key="2">
    <citation type="submission" date="2018-03" db="EMBL/GenBank/DDBJ databases">
        <authorList>
            <person name="Keele B.F."/>
        </authorList>
    </citation>
    <scope>NUCLEOTIDE SEQUENCE [LARGE SCALE GENOMIC DNA]</scope>
    <source>
        <strain evidence="3 4">D13</strain>
    </source>
</reference>
<feature type="domain" description="FHA" evidence="2">
    <location>
        <begin position="180"/>
        <end position="229"/>
    </location>
</feature>
<dbReference type="InterPro" id="IPR008984">
    <property type="entry name" value="SMAD_FHA_dom_sf"/>
</dbReference>
<protein>
    <recommendedName>
        <fullName evidence="2">FHA domain-containing protein</fullName>
    </recommendedName>
</protein>
<keyword evidence="4" id="KW-1185">Reference proteome</keyword>
<dbReference type="PANTHER" id="PTHR23308">
    <property type="entry name" value="NUCLEAR INHIBITOR OF PROTEIN PHOSPHATASE-1"/>
    <property type="match status" value="1"/>
</dbReference>
<gene>
    <name evidence="3" type="ORF">C7S18_10910</name>
</gene>
<evidence type="ECO:0000313" key="4">
    <source>
        <dbReference type="Proteomes" id="UP000241074"/>
    </source>
</evidence>
<dbReference type="CDD" id="cd00060">
    <property type="entry name" value="FHA"/>
    <property type="match status" value="2"/>
</dbReference>
<dbReference type="SUPFAM" id="SSF49879">
    <property type="entry name" value="SMAD/FHA domain"/>
    <property type="match status" value="2"/>
</dbReference>
<dbReference type="PROSITE" id="PS50006">
    <property type="entry name" value="FHA_DOMAIN"/>
    <property type="match status" value="1"/>
</dbReference>
<organism evidence="3 4">
    <name type="scientific">Ahniella affigens</name>
    <dbReference type="NCBI Taxonomy" id="2021234"/>
    <lineage>
        <taxon>Bacteria</taxon>
        <taxon>Pseudomonadati</taxon>
        <taxon>Pseudomonadota</taxon>
        <taxon>Gammaproteobacteria</taxon>
        <taxon>Lysobacterales</taxon>
        <taxon>Rhodanobacteraceae</taxon>
        <taxon>Ahniella</taxon>
    </lineage>
</organism>
<name>A0A2P1PS69_9GAMM</name>
<evidence type="ECO:0000256" key="1">
    <source>
        <dbReference type="SAM" id="Phobius"/>
    </source>
</evidence>
<proteinExistence type="predicted"/>
<dbReference type="EMBL" id="CP027860">
    <property type="protein sequence ID" value="AVP97678.1"/>
    <property type="molecule type" value="Genomic_DNA"/>
</dbReference>
<keyword evidence="1" id="KW-0812">Transmembrane</keyword>
<dbReference type="Proteomes" id="UP000241074">
    <property type="component" value="Chromosome"/>
</dbReference>
<dbReference type="AlphaFoldDB" id="A0A2P1PS69"/>
<keyword evidence="1" id="KW-0472">Membrane</keyword>
<sequence>MRKLPVDLARILLDVKPAAATNISFTLGVFMKLQFPNGEHAAVDLKRGVNKVGSATGNEILLMAPGIASHHCDVHFDGQSATIKVVNAANSVALNGRQVMADAPIKPGDIVLFGKIGARVMAGAAAPAPAAGAAPAAAAAGKEPETEDGRTRVRQALPRYMLRGVSGSTFGKTFAIYGAMTIGRSAECDISIPADEISRTHAKVQVMPDGIAIEDLGSANGTFINDKRVHTGLAKHGDELRLDTVRFHVFAPHLEMQAQAAKPHEPVKAAAAQNPSSGGGSFKWVAIGGLLGAAALAAAYFAGLFP</sequence>
<accession>A0A2P1PS69</accession>
<evidence type="ECO:0000259" key="2">
    <source>
        <dbReference type="PROSITE" id="PS50006"/>
    </source>
</evidence>
<reference evidence="3 4" key="1">
    <citation type="submission" date="2018-03" db="EMBL/GenBank/DDBJ databases">
        <title>Ahniella affigens gen. nov., sp. nov., a gammaproteobacterium isolated from sandy soil near a stream.</title>
        <authorList>
            <person name="Ko Y."/>
            <person name="Kim J.-H."/>
        </authorList>
    </citation>
    <scope>NUCLEOTIDE SEQUENCE [LARGE SCALE GENOMIC DNA]</scope>
    <source>
        <strain evidence="3 4">D13</strain>
    </source>
</reference>
<evidence type="ECO:0000313" key="3">
    <source>
        <dbReference type="EMBL" id="AVP97678.1"/>
    </source>
</evidence>
<dbReference type="InterPro" id="IPR050923">
    <property type="entry name" value="Cell_Proc_Reg/RNA_Proc"/>
</dbReference>
<dbReference type="SMART" id="SM00240">
    <property type="entry name" value="FHA"/>
    <property type="match status" value="2"/>
</dbReference>
<dbReference type="InterPro" id="IPR000253">
    <property type="entry name" value="FHA_dom"/>
</dbReference>